<dbReference type="GO" id="GO:0032040">
    <property type="term" value="C:small-subunit processome"/>
    <property type="evidence" value="ECO:0007669"/>
    <property type="project" value="InterPro"/>
</dbReference>
<dbReference type="AlphaFoldDB" id="A0A448WZZ2"/>
<gene>
    <name evidence="1" type="ORF">PXEA_LOCUS17825</name>
</gene>
<comment type="caution">
    <text evidence="1">The sequence shown here is derived from an EMBL/GenBank/DDBJ whole genome shotgun (WGS) entry which is preliminary data.</text>
</comment>
<accession>A0A448WZZ2</accession>
<dbReference type="EMBL" id="CAAALY010067479">
    <property type="protein sequence ID" value="VEL24385.1"/>
    <property type="molecule type" value="Genomic_DNA"/>
</dbReference>
<proteinExistence type="predicted"/>
<dbReference type="Proteomes" id="UP000784294">
    <property type="component" value="Unassembled WGS sequence"/>
</dbReference>
<dbReference type="GO" id="GO:0006364">
    <property type="term" value="P:rRNA processing"/>
    <property type="evidence" value="ECO:0007669"/>
    <property type="project" value="InterPro"/>
</dbReference>
<name>A0A448WZZ2_9PLAT</name>
<organism evidence="1 2">
    <name type="scientific">Protopolystoma xenopodis</name>
    <dbReference type="NCBI Taxonomy" id="117903"/>
    <lineage>
        <taxon>Eukaryota</taxon>
        <taxon>Metazoa</taxon>
        <taxon>Spiralia</taxon>
        <taxon>Lophotrochozoa</taxon>
        <taxon>Platyhelminthes</taxon>
        <taxon>Monogenea</taxon>
        <taxon>Polyopisthocotylea</taxon>
        <taxon>Polystomatidea</taxon>
        <taxon>Polystomatidae</taxon>
        <taxon>Protopolystoma</taxon>
    </lineage>
</organism>
<keyword evidence="2" id="KW-1185">Reference proteome</keyword>
<sequence length="88" mass="10125">MGHIPLLREKEYSDKQLIHLMGADLTYLRNELQIELGKIQRLEAEMNLLSGDPCVRGKRTSVKRTVFVDSVEEARQVRQDLVEKAAMD</sequence>
<protein>
    <submittedName>
        <fullName evidence="1">Uncharacterized protein</fullName>
    </submittedName>
</protein>
<reference evidence="1" key="1">
    <citation type="submission" date="2018-11" db="EMBL/GenBank/DDBJ databases">
        <authorList>
            <consortium name="Pathogen Informatics"/>
        </authorList>
    </citation>
    <scope>NUCLEOTIDE SEQUENCE</scope>
</reference>
<dbReference type="InterPro" id="IPR007144">
    <property type="entry name" value="SSU_processome_Utp11"/>
</dbReference>
<evidence type="ECO:0000313" key="1">
    <source>
        <dbReference type="EMBL" id="VEL24385.1"/>
    </source>
</evidence>
<dbReference type="Pfam" id="PF03998">
    <property type="entry name" value="Utp11"/>
    <property type="match status" value="1"/>
</dbReference>
<evidence type="ECO:0000313" key="2">
    <source>
        <dbReference type="Proteomes" id="UP000784294"/>
    </source>
</evidence>
<dbReference type="OrthoDB" id="29058at2759"/>